<dbReference type="Proteomes" id="UP001164539">
    <property type="component" value="Chromosome 2"/>
</dbReference>
<keyword evidence="2" id="KW-1185">Reference proteome</keyword>
<proteinExistence type="predicted"/>
<accession>A0ACC1YR04</accession>
<reference evidence="1 2" key="1">
    <citation type="journal article" date="2023" name="Science">
        <title>Complex scaffold remodeling in plant triterpene biosynthesis.</title>
        <authorList>
            <person name="De La Pena R."/>
            <person name="Hodgson H."/>
            <person name="Liu J.C."/>
            <person name="Stephenson M.J."/>
            <person name="Martin A.C."/>
            <person name="Owen C."/>
            <person name="Harkess A."/>
            <person name="Leebens-Mack J."/>
            <person name="Jimenez L.E."/>
            <person name="Osbourn A."/>
            <person name="Sattely E.S."/>
        </authorList>
    </citation>
    <scope>NUCLEOTIDE SEQUENCE [LARGE SCALE GENOMIC DNA]</scope>
    <source>
        <strain evidence="2">cv. JPN11</strain>
        <tissue evidence="1">Leaf</tissue>
    </source>
</reference>
<evidence type="ECO:0000313" key="2">
    <source>
        <dbReference type="Proteomes" id="UP001164539"/>
    </source>
</evidence>
<protein>
    <submittedName>
        <fullName evidence="1">Uncharacterized protein</fullName>
    </submittedName>
</protein>
<evidence type="ECO:0000313" key="1">
    <source>
        <dbReference type="EMBL" id="KAJ4725866.1"/>
    </source>
</evidence>
<gene>
    <name evidence="1" type="ORF">OWV82_004672</name>
</gene>
<dbReference type="EMBL" id="CM051395">
    <property type="protein sequence ID" value="KAJ4725866.1"/>
    <property type="molecule type" value="Genomic_DNA"/>
</dbReference>
<comment type="caution">
    <text evidence="1">The sequence shown here is derived from an EMBL/GenBank/DDBJ whole genome shotgun (WGS) entry which is preliminary data.</text>
</comment>
<name>A0ACC1YR04_MELAZ</name>
<sequence length="77" mass="8854">MEKAAVLEWSPDGRTKENMTSCRPVKYQGNYNSRTLDWSSLDSSINMQLLQMIPFSFFPFLLLIDLFGSMISTAKVR</sequence>
<organism evidence="1 2">
    <name type="scientific">Melia azedarach</name>
    <name type="common">Chinaberry tree</name>
    <dbReference type="NCBI Taxonomy" id="155640"/>
    <lineage>
        <taxon>Eukaryota</taxon>
        <taxon>Viridiplantae</taxon>
        <taxon>Streptophyta</taxon>
        <taxon>Embryophyta</taxon>
        <taxon>Tracheophyta</taxon>
        <taxon>Spermatophyta</taxon>
        <taxon>Magnoliopsida</taxon>
        <taxon>eudicotyledons</taxon>
        <taxon>Gunneridae</taxon>
        <taxon>Pentapetalae</taxon>
        <taxon>rosids</taxon>
        <taxon>malvids</taxon>
        <taxon>Sapindales</taxon>
        <taxon>Meliaceae</taxon>
        <taxon>Melia</taxon>
    </lineage>
</organism>